<reference evidence="1 2" key="1">
    <citation type="submission" date="2007-01" db="EMBL/GenBank/DDBJ databases">
        <authorList>
            <person name="Haygood M."/>
            <person name="Podell S."/>
            <person name="Anderson C."/>
            <person name="Hopkinson B."/>
            <person name="Roe K."/>
            <person name="Barbeau K."/>
            <person name="Gaasterland T."/>
            <person name="Ferriera S."/>
            <person name="Johnson J."/>
            <person name="Kravitz S."/>
            <person name="Beeson K."/>
            <person name="Sutton G."/>
            <person name="Rogers Y.-H."/>
            <person name="Friedman R."/>
            <person name="Frazier M."/>
            <person name="Venter J.C."/>
        </authorList>
    </citation>
    <scope>NUCLEOTIDE SEQUENCE [LARGE SCALE GENOMIC DNA]</scope>
    <source>
        <strain evidence="1 2">ATCC 23134</strain>
    </source>
</reference>
<protein>
    <submittedName>
        <fullName evidence="1">Uncharacterized protein</fullName>
    </submittedName>
</protein>
<keyword evidence="2" id="KW-1185">Reference proteome</keyword>
<dbReference type="AlphaFoldDB" id="A1ZXY4"/>
<name>A1ZXY4_MICM2</name>
<evidence type="ECO:0000313" key="1">
    <source>
        <dbReference type="EMBL" id="EAY24721.1"/>
    </source>
</evidence>
<gene>
    <name evidence="1" type="ORF">M23134_05523</name>
</gene>
<accession>A1ZXY4</accession>
<comment type="caution">
    <text evidence="1">The sequence shown here is derived from an EMBL/GenBank/DDBJ whole genome shotgun (WGS) entry which is preliminary data.</text>
</comment>
<sequence>MQRFFDSPTQQIFCFIGTSYFFRFTNNLLHNDTGGLTTAQPVNIYFTTFFQPWGCVKNKYAFLTTSFSDVLC</sequence>
<dbReference type="Proteomes" id="UP000004095">
    <property type="component" value="Unassembled WGS sequence"/>
</dbReference>
<dbReference type="EMBL" id="AAWS01000062">
    <property type="protein sequence ID" value="EAY24721.1"/>
    <property type="molecule type" value="Genomic_DNA"/>
</dbReference>
<organism evidence="1 2">
    <name type="scientific">Microscilla marina ATCC 23134</name>
    <dbReference type="NCBI Taxonomy" id="313606"/>
    <lineage>
        <taxon>Bacteria</taxon>
        <taxon>Pseudomonadati</taxon>
        <taxon>Bacteroidota</taxon>
        <taxon>Cytophagia</taxon>
        <taxon>Cytophagales</taxon>
        <taxon>Microscillaceae</taxon>
        <taxon>Microscilla</taxon>
    </lineage>
</organism>
<evidence type="ECO:0000313" key="2">
    <source>
        <dbReference type="Proteomes" id="UP000004095"/>
    </source>
</evidence>
<proteinExistence type="predicted"/>